<comment type="caution">
    <text evidence="2">The sequence shown here is derived from an EMBL/GenBank/DDBJ whole genome shotgun (WGS) entry which is preliminary data.</text>
</comment>
<evidence type="ECO:0000313" key="2">
    <source>
        <dbReference type="EMBL" id="RUO34891.1"/>
    </source>
</evidence>
<reference evidence="2 3" key="1">
    <citation type="journal article" date="2011" name="Front. Microbiol.">
        <title>Genomic signatures of strain selection and enhancement in Bacillus atrophaeus var. globigii, a historical biowarfare simulant.</title>
        <authorList>
            <person name="Gibbons H.S."/>
            <person name="Broomall S.M."/>
            <person name="McNew L.A."/>
            <person name="Daligault H."/>
            <person name="Chapman C."/>
            <person name="Bruce D."/>
            <person name="Karavis M."/>
            <person name="Krepps M."/>
            <person name="McGregor P.A."/>
            <person name="Hong C."/>
            <person name="Park K.H."/>
            <person name="Akmal A."/>
            <person name="Feldman A."/>
            <person name="Lin J.S."/>
            <person name="Chang W.E."/>
            <person name="Higgs B.W."/>
            <person name="Demirev P."/>
            <person name="Lindquist J."/>
            <person name="Liem A."/>
            <person name="Fochler E."/>
            <person name="Read T.D."/>
            <person name="Tapia R."/>
            <person name="Johnson S."/>
            <person name="Bishop-Lilly K.A."/>
            <person name="Detter C."/>
            <person name="Han C."/>
            <person name="Sozhamannan S."/>
            <person name="Rosenzweig C.N."/>
            <person name="Skowronski E.W."/>
        </authorList>
    </citation>
    <scope>NUCLEOTIDE SEQUENCE [LARGE SCALE GENOMIC DNA]</scope>
    <source>
        <strain evidence="2 3">Y4G10-17</strain>
    </source>
</reference>
<dbReference type="InterPro" id="IPR027268">
    <property type="entry name" value="Peptidase_M4/M1_CTD_sf"/>
</dbReference>
<organism evidence="2 3">
    <name type="scientific">Aliidiomarina soli</name>
    <dbReference type="NCBI Taxonomy" id="1928574"/>
    <lineage>
        <taxon>Bacteria</taxon>
        <taxon>Pseudomonadati</taxon>
        <taxon>Pseudomonadota</taxon>
        <taxon>Gammaproteobacteria</taxon>
        <taxon>Alteromonadales</taxon>
        <taxon>Idiomarinaceae</taxon>
        <taxon>Aliidiomarina</taxon>
    </lineage>
</organism>
<dbReference type="Gene3D" id="1.10.390.10">
    <property type="entry name" value="Neutral Protease Domain 2"/>
    <property type="match status" value="1"/>
</dbReference>
<gene>
    <name evidence="2" type="ORF">CWE14_02520</name>
</gene>
<accession>A0A432WMD8</accession>
<name>A0A432WMD8_9GAMM</name>
<evidence type="ECO:0000313" key="3">
    <source>
        <dbReference type="Proteomes" id="UP000287823"/>
    </source>
</evidence>
<keyword evidence="1" id="KW-0732">Signal</keyword>
<proteinExistence type="predicted"/>
<feature type="signal peptide" evidence="1">
    <location>
        <begin position="1"/>
        <end position="27"/>
    </location>
</feature>
<dbReference type="EMBL" id="PIPO01000001">
    <property type="protein sequence ID" value="RUO34891.1"/>
    <property type="molecule type" value="Genomic_DNA"/>
</dbReference>
<protein>
    <submittedName>
        <fullName evidence="2">Uncharacterized protein</fullName>
    </submittedName>
</protein>
<dbReference type="AlphaFoldDB" id="A0A432WMD8"/>
<dbReference type="SUPFAM" id="SSF55486">
    <property type="entry name" value="Metalloproteases ('zincins'), catalytic domain"/>
    <property type="match status" value="1"/>
</dbReference>
<sequence>MDAMNNAYLGANATAIALALASGVLYAQEPAYVTDVSFNHTTSQVDVELSLTIPKEVIENNQITLFLNGSFDVASVEGETLSSHSSGASAQIPPWNEHVLEFKSGYDTHRVNFTYSGEINVEDGHGNEVSGERIHLTIDSAWHPIFANLATPMQGTVSIQLDDSWRVYAPGSTSREESRVVLESASPQLDVAFFATQNDNVLEENGFSVIYDDANTQLASELSSVGATCLASLNEKFGQNKPLDSASLVLLQRQGPSFARANFLSINSNNVQRPPFGYQLVCHELAHNWTAIGNVMSHDYWIPESFAELIGAREIQSQFGDDAYQSLKQSWQERADGTEFVWREDVQQRASHRVNYGLGPLKLLQLEDRVGAQTFDQFIANYMTSDITETTDLLDLLTSLTNSETAAWFEDQLATGDLNE</sequence>
<evidence type="ECO:0000256" key="1">
    <source>
        <dbReference type="SAM" id="SignalP"/>
    </source>
</evidence>
<keyword evidence="3" id="KW-1185">Reference proteome</keyword>
<feature type="chain" id="PRO_5019029051" evidence="1">
    <location>
        <begin position="28"/>
        <end position="420"/>
    </location>
</feature>
<dbReference type="Proteomes" id="UP000287823">
    <property type="component" value="Unassembled WGS sequence"/>
</dbReference>